<dbReference type="Gene3D" id="3.90.550.10">
    <property type="entry name" value="Spore Coat Polysaccharide Biosynthesis Protein SpsA, Chain A"/>
    <property type="match status" value="1"/>
</dbReference>
<dbReference type="CDD" id="cd00761">
    <property type="entry name" value="Glyco_tranf_GTA_type"/>
    <property type="match status" value="1"/>
</dbReference>
<dbReference type="Pfam" id="PF00535">
    <property type="entry name" value="Glycos_transf_2"/>
    <property type="match status" value="1"/>
</dbReference>
<accession>A0A6C0DTN1</accession>
<organism evidence="2">
    <name type="scientific">viral metagenome</name>
    <dbReference type="NCBI Taxonomy" id="1070528"/>
    <lineage>
        <taxon>unclassified sequences</taxon>
        <taxon>metagenomes</taxon>
        <taxon>organismal metagenomes</taxon>
    </lineage>
</organism>
<dbReference type="InterPro" id="IPR029044">
    <property type="entry name" value="Nucleotide-diphossugar_trans"/>
</dbReference>
<dbReference type="SUPFAM" id="SSF53756">
    <property type="entry name" value="UDP-Glycosyltransferase/glycogen phosphorylase"/>
    <property type="match status" value="1"/>
</dbReference>
<protein>
    <recommendedName>
        <fullName evidence="1">Glycosyltransferase 2-like domain-containing protein</fullName>
    </recommendedName>
</protein>
<sequence>MRVVIFSWGAGNQQYGLGHDAKTLDRVIRDLDPSALVSHRDPHAFVGRDKPTVADIHIYLEVPCRVAFAWARVNIVIPNAEWWYTAAWSWVRAAGAKFWFRTRHCERCFAAIGIKGTYIGWPNLGMSDNREIKKDRALYVVGGSKHKLAAAKRIVRVWKAEWPPLTLLSATEAPIEMAPNVEWRREYLTESAKNALMASSRYHVVASEAEGLGYTMLEALYHNALILRTDLPVYEELWSGLLGDAGSIKTSPCDEPTELLDPRRTFTDDAVVVAMNSLLVSRGRVPSVTKETLMRLTKSFRKNIGVAWSGAVSTAGVGTLYVPRGPPTDYPVMGVITLVHNRPQWFSHAVRNIETSSWPRDKLVWVIVDDGDSRVDAQVERAVAGLHDLQIRYVSLPKKVSIGEKRNRGCVAAAATRPDVSVFAFMDDDDHYPSVSLAMRWSWLLASGGDCVYASTLPMYDITRYISAMNVPPLTLAPCERVSEATLCFKRSFWTERRFPDVSVAEGEEFLKGREDTTAEIPPDGVIVSFLHGRNFTSRRVPEDKDPNGCHYGFSDEYFTMISQLAGLVV</sequence>
<dbReference type="AlphaFoldDB" id="A0A6C0DTN1"/>
<evidence type="ECO:0000313" key="2">
    <source>
        <dbReference type="EMBL" id="QHT19419.1"/>
    </source>
</evidence>
<dbReference type="SUPFAM" id="SSF53448">
    <property type="entry name" value="Nucleotide-diphospho-sugar transferases"/>
    <property type="match status" value="1"/>
</dbReference>
<evidence type="ECO:0000259" key="1">
    <source>
        <dbReference type="Pfam" id="PF00535"/>
    </source>
</evidence>
<feature type="domain" description="Glycosyltransferase 2-like" evidence="1">
    <location>
        <begin position="335"/>
        <end position="455"/>
    </location>
</feature>
<dbReference type="InterPro" id="IPR001173">
    <property type="entry name" value="Glyco_trans_2-like"/>
</dbReference>
<reference evidence="2" key="1">
    <citation type="journal article" date="2020" name="Nature">
        <title>Giant virus diversity and host interactions through global metagenomics.</title>
        <authorList>
            <person name="Schulz F."/>
            <person name="Roux S."/>
            <person name="Paez-Espino D."/>
            <person name="Jungbluth S."/>
            <person name="Walsh D.A."/>
            <person name="Denef V.J."/>
            <person name="McMahon K.D."/>
            <person name="Konstantinidis K.T."/>
            <person name="Eloe-Fadrosh E.A."/>
            <person name="Kyrpides N.C."/>
            <person name="Woyke T."/>
        </authorList>
    </citation>
    <scope>NUCLEOTIDE SEQUENCE</scope>
    <source>
        <strain evidence="2">GVMAG-M-3300023174-57</strain>
    </source>
</reference>
<dbReference type="Gene3D" id="3.40.50.2000">
    <property type="entry name" value="Glycogen Phosphorylase B"/>
    <property type="match status" value="1"/>
</dbReference>
<dbReference type="EMBL" id="MN739665">
    <property type="protein sequence ID" value="QHT19419.1"/>
    <property type="molecule type" value="Genomic_DNA"/>
</dbReference>
<name>A0A6C0DTN1_9ZZZZ</name>
<proteinExistence type="predicted"/>